<comment type="caution">
    <text evidence="1">The sequence shown here is derived from an EMBL/GenBank/DDBJ whole genome shotgun (WGS) entry which is preliminary data.</text>
</comment>
<sequence>MYIYPTEKAEAVHHYFRSAGRQVCRVDGTTFDLDVVAAKEADAVDTNAESFWDPHIDAAEYPDRLDCRDVFFEGGAAKIYIGATENSHCGVMSGDGNAAHSAAAKDAEGKPLCAVYRWFYLG</sequence>
<dbReference type="Proteomes" id="UP000034245">
    <property type="component" value="Unassembled WGS sequence"/>
</dbReference>
<reference evidence="1" key="1">
    <citation type="submission" date="2015-04" db="EMBL/GenBank/DDBJ databases">
        <title>Draft Genome Sequences of Three Species of Emerging Human-Pathogenic Corynebacteria.</title>
        <authorList>
            <person name="Pacheco L.G."/>
            <person name="Mattos-Guaraldi A.L."/>
            <person name="Santos C.S."/>
            <person name="Veras A.O."/>
            <person name="Guimaraes L.C."/>
            <person name="Abreu V."/>
            <person name="Pereira F.L."/>
            <person name="Soares S.C."/>
            <person name="Dorella F.A."/>
            <person name="Carvalho A.F."/>
            <person name="Leal C.G."/>
            <person name="Figueiredo H.C."/>
            <person name="Ramos J.N."/>
            <person name="Vieira V."/>
            <person name="Farfour E."/>
            <person name="Guiso N."/>
            <person name="Hirata R.Jr."/>
            <person name="Ramos R.T."/>
            <person name="Azevedo V."/>
            <person name="Silva A."/>
        </authorList>
    </citation>
    <scope>NUCLEOTIDE SEQUENCE</scope>
    <source>
        <strain evidence="1">1941</strain>
    </source>
</reference>
<evidence type="ECO:0000313" key="1">
    <source>
        <dbReference type="EMBL" id="KKO80784.1"/>
    </source>
</evidence>
<keyword evidence="2" id="KW-1185">Reference proteome</keyword>
<dbReference type="EMBL" id="LAYQ01000007">
    <property type="protein sequence ID" value="KKO80784.1"/>
    <property type="molecule type" value="Genomic_DNA"/>
</dbReference>
<name>A0ACC4UCD4_9CORY</name>
<organism evidence="1 2">
    <name type="scientific">Corynebacterium minutissimum</name>
    <dbReference type="NCBI Taxonomy" id="38301"/>
    <lineage>
        <taxon>Bacteria</taxon>
        <taxon>Bacillati</taxon>
        <taxon>Actinomycetota</taxon>
        <taxon>Actinomycetes</taxon>
        <taxon>Mycobacteriales</taxon>
        <taxon>Corynebacteriaceae</taxon>
        <taxon>Corynebacterium</taxon>
    </lineage>
</organism>
<gene>
    <name evidence="1" type="ORF">WU87_03095</name>
</gene>
<evidence type="ECO:0000313" key="2">
    <source>
        <dbReference type="Proteomes" id="UP000034245"/>
    </source>
</evidence>
<accession>A0ACC4UCD4</accession>
<protein>
    <submittedName>
        <fullName evidence="1">Uncharacterized protein</fullName>
    </submittedName>
</protein>
<proteinExistence type="predicted"/>